<dbReference type="Proteomes" id="UP000649617">
    <property type="component" value="Unassembled WGS sequence"/>
</dbReference>
<dbReference type="OrthoDB" id="676984at2759"/>
<organism evidence="3 4">
    <name type="scientific">Symbiodinium pilosum</name>
    <name type="common">Dinoflagellate</name>
    <dbReference type="NCBI Taxonomy" id="2952"/>
    <lineage>
        <taxon>Eukaryota</taxon>
        <taxon>Sar</taxon>
        <taxon>Alveolata</taxon>
        <taxon>Dinophyceae</taxon>
        <taxon>Suessiales</taxon>
        <taxon>Symbiodiniaceae</taxon>
        <taxon>Symbiodinium</taxon>
    </lineage>
</organism>
<dbReference type="InterPro" id="IPR002528">
    <property type="entry name" value="MATE_fam"/>
</dbReference>
<sequence>MAVPNFLMISEWWAAEIIVLMSGTLPEAEVSLTSMAIFSNTCSICFMPPLSWGMAANTRVSNELGAGKPRAAKFAAQVNYCLGLCLVVIIALAVLLGRRAWLRLFTSEAEVLDYADPIMSICAIYVALDGMCTAASGSLKGCGRAMPSFVDLGFRPCFRGDLRTFWFA</sequence>
<feature type="transmembrane region" description="Helical" evidence="2">
    <location>
        <begin position="117"/>
        <end position="139"/>
    </location>
</feature>
<keyword evidence="2" id="KW-0472">Membrane</keyword>
<dbReference type="EMBL" id="CAJNIZ010043785">
    <property type="protein sequence ID" value="CAE7668788.1"/>
    <property type="molecule type" value="Genomic_DNA"/>
</dbReference>
<dbReference type="PANTHER" id="PTHR11206">
    <property type="entry name" value="MULTIDRUG RESISTANCE PROTEIN"/>
    <property type="match status" value="1"/>
</dbReference>
<accession>A0A812WHK7</accession>
<dbReference type="Pfam" id="PF01554">
    <property type="entry name" value="MatE"/>
    <property type="match status" value="1"/>
</dbReference>
<dbReference type="GO" id="GO:0016020">
    <property type="term" value="C:membrane"/>
    <property type="evidence" value="ECO:0007669"/>
    <property type="project" value="InterPro"/>
</dbReference>
<dbReference type="AlphaFoldDB" id="A0A812WHK7"/>
<feature type="transmembrane region" description="Helical" evidence="2">
    <location>
        <begin position="78"/>
        <end position="97"/>
    </location>
</feature>
<proteinExistence type="inferred from homology"/>
<evidence type="ECO:0000256" key="1">
    <source>
        <dbReference type="ARBA" id="ARBA00010199"/>
    </source>
</evidence>
<evidence type="ECO:0000313" key="3">
    <source>
        <dbReference type="EMBL" id="CAE7668788.1"/>
    </source>
</evidence>
<keyword evidence="4" id="KW-1185">Reference proteome</keyword>
<evidence type="ECO:0000313" key="4">
    <source>
        <dbReference type="Proteomes" id="UP000649617"/>
    </source>
</evidence>
<evidence type="ECO:0000256" key="2">
    <source>
        <dbReference type="SAM" id="Phobius"/>
    </source>
</evidence>
<gene>
    <name evidence="3" type="primary">DTX12</name>
    <name evidence="3" type="ORF">SPIL2461_LOCUS18387</name>
</gene>
<protein>
    <submittedName>
        <fullName evidence="3">DTX12 protein</fullName>
    </submittedName>
</protein>
<comment type="caution">
    <text evidence="3">The sequence shown here is derived from an EMBL/GenBank/DDBJ whole genome shotgun (WGS) entry which is preliminary data.</text>
</comment>
<comment type="similarity">
    <text evidence="1">Belongs to the multi antimicrobial extrusion (MATE) (TC 2.A.66.1) family.</text>
</comment>
<reference evidence="3" key="1">
    <citation type="submission" date="2021-02" db="EMBL/GenBank/DDBJ databases">
        <authorList>
            <person name="Dougan E. K."/>
            <person name="Rhodes N."/>
            <person name="Thang M."/>
            <person name="Chan C."/>
        </authorList>
    </citation>
    <scope>NUCLEOTIDE SEQUENCE</scope>
</reference>
<dbReference type="GO" id="GO:0015297">
    <property type="term" value="F:antiporter activity"/>
    <property type="evidence" value="ECO:0007669"/>
    <property type="project" value="InterPro"/>
</dbReference>
<keyword evidence="2" id="KW-1133">Transmembrane helix</keyword>
<name>A0A812WHK7_SYMPI</name>
<dbReference type="GO" id="GO:0042910">
    <property type="term" value="F:xenobiotic transmembrane transporter activity"/>
    <property type="evidence" value="ECO:0007669"/>
    <property type="project" value="InterPro"/>
</dbReference>
<keyword evidence="2" id="KW-0812">Transmembrane</keyword>